<dbReference type="InterPro" id="IPR029052">
    <property type="entry name" value="Metallo-depent_PP-like"/>
</dbReference>
<name>A0A8S4PJN9_OWEFU</name>
<protein>
    <recommendedName>
        <fullName evidence="3">Calcineurin-like phosphoesterase domain-containing protein</fullName>
    </recommendedName>
</protein>
<dbReference type="GO" id="GO:0030145">
    <property type="term" value="F:manganese ion binding"/>
    <property type="evidence" value="ECO:0007669"/>
    <property type="project" value="TreeGrafter"/>
</dbReference>
<dbReference type="PANTHER" id="PTHR16509">
    <property type="match status" value="1"/>
</dbReference>
<dbReference type="PANTHER" id="PTHR16509:SF1">
    <property type="entry name" value="MANGANESE-DEPENDENT ADP-RIBOSE_CDP-ALCOHOL DIPHOSPHATASE"/>
    <property type="match status" value="1"/>
</dbReference>
<feature type="non-terminal residue" evidence="1">
    <location>
        <position position="1"/>
    </location>
</feature>
<sequence>DFKYFHVLGNHEYMNFNRTFLLKSFLNSANDKDRLYYSFTPYGGFRFIALDSMEISVLGHTNLTDPGYIQAKDILKIQNPNGDWNSIDGMEGTNTRFVKGNGMLTETQLSWLNETLHTATQNNEIVMIFSHHIIHPDAGDKR</sequence>
<accession>A0A8S4PJN9</accession>
<proteinExistence type="predicted"/>
<dbReference type="SUPFAM" id="SSF56300">
    <property type="entry name" value="Metallo-dependent phosphatases"/>
    <property type="match status" value="1"/>
</dbReference>
<gene>
    <name evidence="1" type="ORF">OFUS_LOCUS19072</name>
</gene>
<evidence type="ECO:0000313" key="2">
    <source>
        <dbReference type="Proteomes" id="UP000749559"/>
    </source>
</evidence>
<evidence type="ECO:0008006" key="3">
    <source>
        <dbReference type="Google" id="ProtNLM"/>
    </source>
</evidence>
<evidence type="ECO:0000313" key="1">
    <source>
        <dbReference type="EMBL" id="CAH1794366.1"/>
    </source>
</evidence>
<dbReference type="GO" id="GO:0047734">
    <property type="term" value="F:CDP-glycerol diphosphatase activity"/>
    <property type="evidence" value="ECO:0007669"/>
    <property type="project" value="TreeGrafter"/>
</dbReference>
<dbReference type="GO" id="GO:0047631">
    <property type="term" value="F:ADP-ribose diphosphatase activity"/>
    <property type="evidence" value="ECO:0007669"/>
    <property type="project" value="TreeGrafter"/>
</dbReference>
<dbReference type="GO" id="GO:0008663">
    <property type="term" value="F:2',3'-cyclic-nucleotide 2'-phosphodiesterase activity"/>
    <property type="evidence" value="ECO:0007669"/>
    <property type="project" value="TreeGrafter"/>
</dbReference>
<organism evidence="1 2">
    <name type="scientific">Owenia fusiformis</name>
    <name type="common">Polychaete worm</name>
    <dbReference type="NCBI Taxonomy" id="6347"/>
    <lineage>
        <taxon>Eukaryota</taxon>
        <taxon>Metazoa</taxon>
        <taxon>Spiralia</taxon>
        <taxon>Lophotrochozoa</taxon>
        <taxon>Annelida</taxon>
        <taxon>Polychaeta</taxon>
        <taxon>Sedentaria</taxon>
        <taxon>Canalipalpata</taxon>
        <taxon>Sabellida</taxon>
        <taxon>Oweniida</taxon>
        <taxon>Oweniidae</taxon>
        <taxon>Owenia</taxon>
    </lineage>
</organism>
<dbReference type="Proteomes" id="UP000749559">
    <property type="component" value="Unassembled WGS sequence"/>
</dbReference>
<dbReference type="EMBL" id="CAIIXF020000009">
    <property type="protein sequence ID" value="CAH1794366.1"/>
    <property type="molecule type" value="Genomic_DNA"/>
</dbReference>
<dbReference type="AlphaFoldDB" id="A0A8S4PJN9"/>
<keyword evidence="2" id="KW-1185">Reference proteome</keyword>
<comment type="caution">
    <text evidence="1">The sequence shown here is derived from an EMBL/GenBank/DDBJ whole genome shotgun (WGS) entry which is preliminary data.</text>
</comment>
<dbReference type="OrthoDB" id="9675250at2759"/>
<feature type="non-terminal residue" evidence="1">
    <location>
        <position position="142"/>
    </location>
</feature>
<dbReference type="Gene3D" id="3.60.21.10">
    <property type="match status" value="1"/>
</dbReference>
<reference evidence="1" key="1">
    <citation type="submission" date="2022-03" db="EMBL/GenBank/DDBJ databases">
        <authorList>
            <person name="Martin C."/>
        </authorList>
    </citation>
    <scope>NUCLEOTIDE SEQUENCE</scope>
</reference>